<reference evidence="3 4" key="1">
    <citation type="submission" date="2017-11" db="EMBL/GenBank/DDBJ databases">
        <title>Comparitive Functional Genomics of Dry Heat Resistant strains isolated from the Viking Spacecraft.</title>
        <authorList>
            <person name="Seuylemezian A."/>
            <person name="Cooper K."/>
            <person name="Vaishampayan P."/>
        </authorList>
    </citation>
    <scope>NUCLEOTIDE SEQUENCE [LARGE SCALE GENOMIC DNA]</scope>
    <source>
        <strain evidence="3 4">V1-29</strain>
    </source>
</reference>
<keyword evidence="1" id="KW-1133">Transmembrane helix</keyword>
<protein>
    <recommendedName>
        <fullName evidence="2">Membrane protein NfeD2 N-terminal transmembrane domain-containing protein</fullName>
    </recommendedName>
</protein>
<feature type="transmembrane region" description="Helical" evidence="1">
    <location>
        <begin position="71"/>
        <end position="94"/>
    </location>
</feature>
<dbReference type="InterPro" id="IPR058653">
    <property type="entry name" value="NfeD2_TM"/>
</dbReference>
<comment type="caution">
    <text evidence="3">The sequence shown here is derived from an EMBL/GenBank/DDBJ whole genome shotgun (WGS) entry which is preliminary data.</text>
</comment>
<organism evidence="3 4">
    <name type="scientific">Peribacillus deserti</name>
    <dbReference type="NCBI Taxonomy" id="673318"/>
    <lineage>
        <taxon>Bacteria</taxon>
        <taxon>Bacillati</taxon>
        <taxon>Bacillota</taxon>
        <taxon>Bacilli</taxon>
        <taxon>Bacillales</taxon>
        <taxon>Bacillaceae</taxon>
        <taxon>Peribacillus</taxon>
    </lineage>
</organism>
<gene>
    <name evidence="3" type="ORF">CUU66_18585</name>
</gene>
<dbReference type="AlphaFoldDB" id="A0A2N5M262"/>
<keyword evidence="1" id="KW-0472">Membrane</keyword>
<evidence type="ECO:0000256" key="1">
    <source>
        <dbReference type="SAM" id="Phobius"/>
    </source>
</evidence>
<dbReference type="EMBL" id="PGUY01000061">
    <property type="protein sequence ID" value="PLT28449.1"/>
    <property type="molecule type" value="Genomic_DNA"/>
</dbReference>
<dbReference type="OrthoDB" id="1683445at2"/>
<dbReference type="RefSeq" id="WP_101644899.1">
    <property type="nucleotide sequence ID" value="NZ_PGUY01000061.1"/>
</dbReference>
<keyword evidence="1" id="KW-0812">Transmembrane</keyword>
<dbReference type="InterPro" id="IPR012340">
    <property type="entry name" value="NA-bd_OB-fold"/>
</dbReference>
<evidence type="ECO:0000313" key="4">
    <source>
        <dbReference type="Proteomes" id="UP000234748"/>
    </source>
</evidence>
<keyword evidence="4" id="KW-1185">Reference proteome</keyword>
<evidence type="ECO:0000259" key="2">
    <source>
        <dbReference type="Pfam" id="PF25842"/>
    </source>
</evidence>
<evidence type="ECO:0000313" key="3">
    <source>
        <dbReference type="EMBL" id="PLT28449.1"/>
    </source>
</evidence>
<dbReference type="Pfam" id="PF25842">
    <property type="entry name" value="NfeD_TM"/>
    <property type="match status" value="1"/>
</dbReference>
<accession>A0A2N5M262</accession>
<feature type="transmembrane region" description="Helical" evidence="1">
    <location>
        <begin position="12"/>
        <end position="29"/>
    </location>
</feature>
<name>A0A2N5M262_9BACI</name>
<proteinExistence type="predicted"/>
<feature type="transmembrane region" description="Helical" evidence="1">
    <location>
        <begin position="41"/>
        <end position="65"/>
    </location>
</feature>
<sequence length="175" mass="19213">MEVFGIPIETIYLYTLIITGAVTLLYLLFGDFAHGAAEALGWLNPILLLSFITFVSAAGCILENITSWDSYLILSAAAIISFFITVFLNIFLLIPLSRAEESLVYTEESLNGRVGKVILTIPQDGYGEVVFDSYSGLIAKSARSYDDSPIKEGSQILVIDVEKGVLVVKEYEPLF</sequence>
<dbReference type="Proteomes" id="UP000234748">
    <property type="component" value="Unassembled WGS sequence"/>
</dbReference>
<dbReference type="Gene3D" id="2.40.50.140">
    <property type="entry name" value="Nucleic acid-binding proteins"/>
    <property type="match status" value="1"/>
</dbReference>
<feature type="domain" description="Membrane protein NfeD2 N-terminal transmembrane" evidence="2">
    <location>
        <begin position="1"/>
        <end position="101"/>
    </location>
</feature>